<dbReference type="RefSeq" id="WP_124763337.1">
    <property type="nucleotide sequence ID" value="NZ_JAFBDY010000009.1"/>
</dbReference>
<dbReference type="InterPro" id="IPR011344">
    <property type="entry name" value="ssDNA-bd"/>
</dbReference>
<dbReference type="PROSITE" id="PS50935">
    <property type="entry name" value="SSB"/>
    <property type="match status" value="1"/>
</dbReference>
<evidence type="ECO:0000256" key="3">
    <source>
        <dbReference type="RuleBase" id="RU000524"/>
    </source>
</evidence>
<sequence length="154" mass="17919">MNQVGLVGRLTRDPMLREFPNNRFQTSFVLAINRNYRNNQGSVEADFVLCVAWGKLAERIVRYCGKGSLVGVNGRLHTRSYINKEQNRIYTTEVYLDDVRFYTLKRPERQYGTTTPEKVNVEGNYVSQEHQEIDQQKVPDQFVLPETEDALPIF</sequence>
<dbReference type="Gene3D" id="2.40.50.140">
    <property type="entry name" value="Nucleic acid-binding proteins"/>
    <property type="match status" value="1"/>
</dbReference>
<evidence type="ECO:0000256" key="2">
    <source>
        <dbReference type="HAMAP-Rule" id="MF_00984"/>
    </source>
</evidence>
<evidence type="ECO:0000313" key="4">
    <source>
        <dbReference type="EMBL" id="RQW75527.1"/>
    </source>
</evidence>
<dbReference type="Proteomes" id="UP000274033">
    <property type="component" value="Unassembled WGS sequence"/>
</dbReference>
<comment type="caution">
    <text evidence="2">Lacks conserved residue(s) required for the propagation of feature annotation.</text>
</comment>
<organism evidence="4 5">
    <name type="scientific">Lysinibacillus composti</name>
    <dbReference type="NCBI Taxonomy" id="720633"/>
    <lineage>
        <taxon>Bacteria</taxon>
        <taxon>Bacillati</taxon>
        <taxon>Bacillota</taxon>
        <taxon>Bacilli</taxon>
        <taxon>Bacillales</taxon>
        <taxon>Bacillaceae</taxon>
        <taxon>Lysinibacillus</taxon>
    </lineage>
</organism>
<dbReference type="InterPro" id="IPR000424">
    <property type="entry name" value="Primosome_PriB/ssb"/>
</dbReference>
<dbReference type="NCBIfam" id="TIGR00621">
    <property type="entry name" value="ssb"/>
    <property type="match status" value="1"/>
</dbReference>
<dbReference type="AlphaFoldDB" id="A0A3N9UHI7"/>
<dbReference type="CDD" id="cd04496">
    <property type="entry name" value="SSB_OBF"/>
    <property type="match status" value="1"/>
</dbReference>
<keyword evidence="1 2" id="KW-0238">DNA-binding</keyword>
<reference evidence="4 5" key="1">
    <citation type="journal article" date="2013" name="J. Microbiol.">
        <title>Lysinibacillus chungkukjangi sp. nov., isolated from Chungkukjang, Korean fermented soybean food.</title>
        <authorList>
            <person name="Kim S.J."/>
            <person name="Jang Y.H."/>
            <person name="Hamada M."/>
            <person name="Ahn J.H."/>
            <person name="Weon H.Y."/>
            <person name="Suzuki K."/>
            <person name="Whang K.S."/>
            <person name="Kwon S.W."/>
        </authorList>
    </citation>
    <scope>NUCLEOTIDE SEQUENCE [LARGE SCALE GENOMIC DNA]</scope>
    <source>
        <strain evidence="4 5">MCCC 1A12701</strain>
    </source>
</reference>
<dbReference type="EMBL" id="RRCT01000003">
    <property type="protein sequence ID" value="RQW75527.1"/>
    <property type="molecule type" value="Genomic_DNA"/>
</dbReference>
<dbReference type="Pfam" id="PF00436">
    <property type="entry name" value="SSB"/>
    <property type="match status" value="1"/>
</dbReference>
<dbReference type="SUPFAM" id="SSF50249">
    <property type="entry name" value="Nucleic acid-binding proteins"/>
    <property type="match status" value="1"/>
</dbReference>
<dbReference type="PANTHER" id="PTHR10302">
    <property type="entry name" value="SINGLE-STRANDED DNA-BINDING PROTEIN"/>
    <property type="match status" value="1"/>
</dbReference>
<dbReference type="HAMAP" id="MF_00984">
    <property type="entry name" value="SSB"/>
    <property type="match status" value="1"/>
</dbReference>
<keyword evidence="5" id="KW-1185">Reference proteome</keyword>
<protein>
    <recommendedName>
        <fullName evidence="2 3">Single-stranded DNA-binding protein</fullName>
        <shortName evidence="2">SSB</shortName>
    </recommendedName>
</protein>
<dbReference type="PANTHER" id="PTHR10302:SF27">
    <property type="entry name" value="SINGLE-STRANDED DNA-BINDING PROTEIN"/>
    <property type="match status" value="1"/>
</dbReference>
<dbReference type="GO" id="GO:0003697">
    <property type="term" value="F:single-stranded DNA binding"/>
    <property type="evidence" value="ECO:0007669"/>
    <property type="project" value="UniProtKB-UniRule"/>
</dbReference>
<gene>
    <name evidence="4" type="ORF">EBB45_05140</name>
</gene>
<dbReference type="GO" id="GO:0009295">
    <property type="term" value="C:nucleoid"/>
    <property type="evidence" value="ECO:0007669"/>
    <property type="project" value="TreeGrafter"/>
</dbReference>
<evidence type="ECO:0000313" key="5">
    <source>
        <dbReference type="Proteomes" id="UP000274033"/>
    </source>
</evidence>
<comment type="caution">
    <text evidence="4">The sequence shown here is derived from an EMBL/GenBank/DDBJ whole genome shotgun (WGS) entry which is preliminary data.</text>
</comment>
<evidence type="ECO:0000256" key="1">
    <source>
        <dbReference type="ARBA" id="ARBA00023125"/>
    </source>
</evidence>
<comment type="subunit">
    <text evidence="2">Homotetramer.</text>
</comment>
<dbReference type="GO" id="GO:0006260">
    <property type="term" value="P:DNA replication"/>
    <property type="evidence" value="ECO:0007669"/>
    <property type="project" value="InterPro"/>
</dbReference>
<dbReference type="InterPro" id="IPR012340">
    <property type="entry name" value="NA-bd_OB-fold"/>
</dbReference>
<dbReference type="OrthoDB" id="9809878at2"/>
<proteinExistence type="inferred from homology"/>
<name>A0A3N9UHI7_9BACI</name>
<accession>A0A3N9UHI7</accession>